<proteinExistence type="predicted"/>
<organism evidence="2 3">
    <name type="scientific">Kouleothrix aurantiaca</name>
    <dbReference type="NCBI Taxonomy" id="186479"/>
    <lineage>
        <taxon>Bacteria</taxon>
        <taxon>Bacillati</taxon>
        <taxon>Chloroflexota</taxon>
        <taxon>Chloroflexia</taxon>
        <taxon>Chloroflexales</taxon>
        <taxon>Roseiflexineae</taxon>
        <taxon>Roseiflexaceae</taxon>
        <taxon>Kouleothrix</taxon>
    </lineage>
</organism>
<accession>A0A0P9F297</accession>
<dbReference type="EMBL" id="LJCR01001305">
    <property type="protein sequence ID" value="KPV50601.1"/>
    <property type="molecule type" value="Genomic_DNA"/>
</dbReference>
<feature type="domain" description="Putative restriction endonuclease" evidence="1">
    <location>
        <begin position="17"/>
        <end position="178"/>
    </location>
</feature>
<sequence>MTQSKTATIDDLARVAEHGKAELIDGAIVSMSPTGFLPNYVAGEIYASLRDYARRTRSGYAIGDNAGFIVDLPHRTSFSPDAAFYIGKSTGMRFLEGAPVFAVEVRSEHDYGRSAEREMAEKRADYFAAGTLVVWDVDILSDDIVRVYRAETPTTPTVYRRGEQAEAEPAVPGWSIAVDDLFPYYTSAE</sequence>
<dbReference type="InterPro" id="IPR011335">
    <property type="entry name" value="Restrct_endonuc-II-like"/>
</dbReference>
<gene>
    <name evidence="2" type="ORF">SE17_25960</name>
</gene>
<dbReference type="CDD" id="cd06260">
    <property type="entry name" value="DUF820-like"/>
    <property type="match status" value="1"/>
</dbReference>
<evidence type="ECO:0000313" key="2">
    <source>
        <dbReference type="EMBL" id="KPV50601.1"/>
    </source>
</evidence>
<comment type="caution">
    <text evidence="2">The sequence shown here is derived from an EMBL/GenBank/DDBJ whole genome shotgun (WGS) entry which is preliminary data.</text>
</comment>
<dbReference type="AlphaFoldDB" id="A0A0P9F297"/>
<dbReference type="PATRIC" id="fig|186479.3.peg.1331"/>
<dbReference type="Proteomes" id="UP000050509">
    <property type="component" value="Unassembled WGS sequence"/>
</dbReference>
<dbReference type="Pfam" id="PF05685">
    <property type="entry name" value="Uma2"/>
    <property type="match status" value="1"/>
</dbReference>
<name>A0A0P9F297_9CHLR</name>
<dbReference type="PANTHER" id="PTHR34107:SF4">
    <property type="entry name" value="SLL1222 PROTEIN"/>
    <property type="match status" value="1"/>
</dbReference>
<dbReference type="SUPFAM" id="SSF52980">
    <property type="entry name" value="Restriction endonuclease-like"/>
    <property type="match status" value="1"/>
</dbReference>
<protein>
    <recommendedName>
        <fullName evidence="1">Putative restriction endonuclease domain-containing protein</fullName>
    </recommendedName>
</protein>
<keyword evidence="3" id="KW-1185">Reference proteome</keyword>
<evidence type="ECO:0000313" key="3">
    <source>
        <dbReference type="Proteomes" id="UP000050509"/>
    </source>
</evidence>
<dbReference type="PANTHER" id="PTHR34107">
    <property type="entry name" value="SLL0198 PROTEIN-RELATED"/>
    <property type="match status" value="1"/>
</dbReference>
<dbReference type="InterPro" id="IPR008538">
    <property type="entry name" value="Uma2"/>
</dbReference>
<reference evidence="2 3" key="1">
    <citation type="submission" date="2015-09" db="EMBL/GenBank/DDBJ databases">
        <title>Draft genome sequence of Kouleothrix aurantiaca JCM 19913.</title>
        <authorList>
            <person name="Hemp J."/>
        </authorList>
    </citation>
    <scope>NUCLEOTIDE SEQUENCE [LARGE SCALE GENOMIC DNA]</scope>
    <source>
        <strain evidence="2 3">COM-B</strain>
    </source>
</reference>
<dbReference type="InterPro" id="IPR012296">
    <property type="entry name" value="Nuclease_put_TT1808"/>
</dbReference>
<dbReference type="Gene3D" id="3.90.1570.10">
    <property type="entry name" value="tt1808, chain A"/>
    <property type="match status" value="1"/>
</dbReference>
<evidence type="ECO:0000259" key="1">
    <source>
        <dbReference type="Pfam" id="PF05685"/>
    </source>
</evidence>